<comment type="caution">
    <text evidence="4">The sequence shown here is derived from an EMBL/GenBank/DDBJ whole genome shotgun (WGS) entry which is preliminary data.</text>
</comment>
<organism evidence="4 5">
    <name type="scientific">Actinomyces bovis</name>
    <dbReference type="NCBI Taxonomy" id="1658"/>
    <lineage>
        <taxon>Bacteria</taxon>
        <taxon>Bacillati</taxon>
        <taxon>Actinomycetota</taxon>
        <taxon>Actinomycetes</taxon>
        <taxon>Actinomycetales</taxon>
        <taxon>Actinomycetaceae</taxon>
        <taxon>Actinomyces</taxon>
    </lineage>
</organism>
<evidence type="ECO:0000256" key="2">
    <source>
        <dbReference type="SAM" id="Phobius"/>
    </source>
</evidence>
<evidence type="ECO:0000256" key="1">
    <source>
        <dbReference type="SAM" id="MobiDB-lite"/>
    </source>
</evidence>
<evidence type="ECO:0000259" key="3">
    <source>
        <dbReference type="Pfam" id="PF14067"/>
    </source>
</evidence>
<name>A0ABY1VR05_9ACTO</name>
<proteinExistence type="predicted"/>
<sequence>MPGAQPQMHELPPTTEQEIVPRPRPTSPPVYHSGATKIGELGTRTWRLDDVVDAVFFVVSALLTLWLAWIFLSAGLYLRPRAVACALLFWAVLAYLALPRMHQVLTWLYVPDYFIGRTRTADGLLGDPVNLAVWGSEEAIHESMRAAGWVRADPITLRSSWGIIASSLMRRSYPAAPVSTLTLFGRKQNFAYQKEVEGNPAQRHHIRFWHAPEGWVLPGGKRVDWLAAATYDRAVGLSTLTFQVTHKIDANIDIERNFVVDEVLWANPEAKLYSWADFFTSYHDKNGGGDRVFTDGDLYVLDLSEVVTGKGAAELASSQEADAEADRRRPLALVAALVLMTLRVLLDTGDLVRKALYDRAALAQVELDPQELSQIDPAQAVRLVLAIIVVTVTLLTAILAVAVWRGHPRSRIALMAVLTLGVLADMSEISASGAGQAPVNVLLSCALGVLALLTISTRSCHRWVRERKEERSQLPA</sequence>
<keyword evidence="2" id="KW-0812">Transmembrane</keyword>
<feature type="transmembrane region" description="Helical" evidence="2">
    <location>
        <begin position="78"/>
        <end position="98"/>
    </location>
</feature>
<feature type="domain" description="LssY-like C-terminal" evidence="3">
    <location>
        <begin position="109"/>
        <end position="298"/>
    </location>
</feature>
<keyword evidence="2" id="KW-0472">Membrane</keyword>
<feature type="transmembrane region" description="Helical" evidence="2">
    <location>
        <begin position="437"/>
        <end position="455"/>
    </location>
</feature>
<keyword evidence="2" id="KW-1133">Transmembrane helix</keyword>
<gene>
    <name evidence="4" type="ORF">NCTC11535_02207</name>
</gene>
<dbReference type="EMBL" id="UAPQ01000012">
    <property type="protein sequence ID" value="SPT55037.1"/>
    <property type="molecule type" value="Genomic_DNA"/>
</dbReference>
<dbReference type="Proteomes" id="UP000250006">
    <property type="component" value="Unassembled WGS sequence"/>
</dbReference>
<dbReference type="InterPro" id="IPR025902">
    <property type="entry name" value="LssY-like-C_dom"/>
</dbReference>
<accession>A0ABY1VR05</accession>
<feature type="transmembrane region" description="Helical" evidence="2">
    <location>
        <begin position="51"/>
        <end position="72"/>
    </location>
</feature>
<protein>
    <recommendedName>
        <fullName evidence="3">LssY-like C-terminal domain-containing protein</fullName>
    </recommendedName>
</protein>
<evidence type="ECO:0000313" key="5">
    <source>
        <dbReference type="Proteomes" id="UP000250006"/>
    </source>
</evidence>
<evidence type="ECO:0000313" key="4">
    <source>
        <dbReference type="EMBL" id="SPT55037.1"/>
    </source>
</evidence>
<dbReference type="Pfam" id="PF14067">
    <property type="entry name" value="LssY_C"/>
    <property type="match status" value="1"/>
</dbReference>
<keyword evidence="5" id="KW-1185">Reference proteome</keyword>
<feature type="region of interest" description="Disordered" evidence="1">
    <location>
        <begin position="1"/>
        <end position="29"/>
    </location>
</feature>
<feature type="transmembrane region" description="Helical" evidence="2">
    <location>
        <begin position="383"/>
        <end position="405"/>
    </location>
</feature>
<reference evidence="4 5" key="1">
    <citation type="submission" date="2018-06" db="EMBL/GenBank/DDBJ databases">
        <authorList>
            <consortium name="Pathogen Informatics"/>
            <person name="Doyle S."/>
        </authorList>
    </citation>
    <scope>NUCLEOTIDE SEQUENCE [LARGE SCALE GENOMIC DNA]</scope>
    <source>
        <strain evidence="4 5">NCTC11535</strain>
    </source>
</reference>